<sequence>MHSVKLSADVTVASQPHLPEFRDIAAEGYVAVINNRPDGEDPTQPGSEAEEAAAEEAGLAYAHIPMGHGPLAESDVRHFQSVVKGAAGPVLVHCRSGTRSANLWAIGEVLDGRMAVGDLAPLSRQIGLDLSGAAGWLRQHDADGA</sequence>
<evidence type="ECO:0000256" key="1">
    <source>
        <dbReference type="SAM" id="MobiDB-lite"/>
    </source>
</evidence>
<organism evidence="3 4">
    <name type="scientific">Lichenibacterium ramalinae</name>
    <dbReference type="NCBI Taxonomy" id="2316527"/>
    <lineage>
        <taxon>Bacteria</taxon>
        <taxon>Pseudomonadati</taxon>
        <taxon>Pseudomonadota</taxon>
        <taxon>Alphaproteobacteria</taxon>
        <taxon>Hyphomicrobiales</taxon>
        <taxon>Lichenihabitantaceae</taxon>
        <taxon>Lichenibacterium</taxon>
    </lineage>
</organism>
<proteinExistence type="predicted"/>
<dbReference type="Pfam" id="PF04273">
    <property type="entry name" value="BLH_phosphatase"/>
    <property type="match status" value="1"/>
</dbReference>
<dbReference type="SUPFAM" id="SSF52799">
    <property type="entry name" value="(Phosphotyrosine protein) phosphatases II"/>
    <property type="match status" value="1"/>
</dbReference>
<evidence type="ECO:0000259" key="2">
    <source>
        <dbReference type="Pfam" id="PF04273"/>
    </source>
</evidence>
<feature type="domain" description="Beta-lactamase hydrolase-like protein phosphatase-like" evidence="2">
    <location>
        <begin position="6"/>
        <end position="109"/>
    </location>
</feature>
<dbReference type="EMBL" id="QYBC01000003">
    <property type="protein sequence ID" value="RYB06701.1"/>
    <property type="molecule type" value="Genomic_DNA"/>
</dbReference>
<dbReference type="InterPro" id="IPR029021">
    <property type="entry name" value="Prot-tyrosine_phosphatase-like"/>
</dbReference>
<dbReference type="Gene3D" id="3.90.190.10">
    <property type="entry name" value="Protein tyrosine phosphatase superfamily"/>
    <property type="match status" value="1"/>
</dbReference>
<dbReference type="Proteomes" id="UP000289411">
    <property type="component" value="Unassembled WGS sequence"/>
</dbReference>
<evidence type="ECO:0000313" key="4">
    <source>
        <dbReference type="Proteomes" id="UP000289411"/>
    </source>
</evidence>
<dbReference type="RefSeq" id="WP_129218056.1">
    <property type="nucleotide sequence ID" value="NZ_QYBC01000003.1"/>
</dbReference>
<gene>
    <name evidence="3" type="ORF">D3272_05065</name>
</gene>
<reference evidence="3 4" key="1">
    <citation type="submission" date="2018-09" db="EMBL/GenBank/DDBJ databases">
        <authorList>
            <person name="Grouzdev D.S."/>
            <person name="Krutkina M.S."/>
        </authorList>
    </citation>
    <scope>NUCLEOTIDE SEQUENCE [LARGE SCALE GENOMIC DNA]</scope>
    <source>
        <strain evidence="3 4">RmlP001</strain>
    </source>
</reference>
<dbReference type="OrthoDB" id="9805710at2"/>
<dbReference type="AlphaFoldDB" id="A0A4Q2RGR0"/>
<feature type="region of interest" description="Disordered" evidence="1">
    <location>
        <begin position="34"/>
        <end position="56"/>
    </location>
</feature>
<dbReference type="NCBIfam" id="TIGR01244">
    <property type="entry name" value="TIGR01244 family sulfur transferase"/>
    <property type="match status" value="1"/>
</dbReference>
<reference evidence="3 4" key="2">
    <citation type="submission" date="2019-02" db="EMBL/GenBank/DDBJ databases">
        <title>'Lichenibacterium ramalinii' gen. nov. sp. nov., 'Lichenibacterium minor' gen. nov. sp. nov.</title>
        <authorList>
            <person name="Pankratov T."/>
        </authorList>
    </citation>
    <scope>NUCLEOTIDE SEQUENCE [LARGE SCALE GENOMIC DNA]</scope>
    <source>
        <strain evidence="3 4">RmlP001</strain>
    </source>
</reference>
<accession>A0A4Q2RGR0</accession>
<dbReference type="GO" id="GO:0016787">
    <property type="term" value="F:hydrolase activity"/>
    <property type="evidence" value="ECO:0007669"/>
    <property type="project" value="InterPro"/>
</dbReference>
<protein>
    <submittedName>
        <fullName evidence="3">TIGR01244 family phosphatase</fullName>
    </submittedName>
</protein>
<keyword evidence="4" id="KW-1185">Reference proteome</keyword>
<name>A0A4Q2RGR0_9HYPH</name>
<dbReference type="InterPro" id="IPR005939">
    <property type="entry name" value="BLH_phosphatase-like"/>
</dbReference>
<comment type="caution">
    <text evidence="3">The sequence shown here is derived from an EMBL/GenBank/DDBJ whole genome shotgun (WGS) entry which is preliminary data.</text>
</comment>
<evidence type="ECO:0000313" key="3">
    <source>
        <dbReference type="EMBL" id="RYB06701.1"/>
    </source>
</evidence>